<reference evidence="13 14" key="1">
    <citation type="submission" date="2022-03" db="EMBL/GenBank/DDBJ databases">
        <title>Sinomonas sp. isolated from a soil.</title>
        <authorList>
            <person name="Han J."/>
            <person name="Kim D.-U."/>
        </authorList>
    </citation>
    <scope>NUCLEOTIDE SEQUENCE [LARGE SCALE GENOMIC DNA]</scope>
    <source>
        <strain evidence="13 14">5-5</strain>
    </source>
</reference>
<keyword evidence="5 9" id="KW-0863">Zinc-finger</keyword>
<feature type="binding site" evidence="9">
    <location>
        <position position="161"/>
    </location>
    <ligand>
        <name>Zn(2+)</name>
        <dbReference type="ChEBI" id="CHEBI:29105"/>
        <label>2</label>
    </ligand>
</feature>
<feature type="binding site" evidence="9">
    <location>
        <position position="184"/>
    </location>
    <ligand>
        <name>Zn(2+)</name>
        <dbReference type="ChEBI" id="CHEBI:29105"/>
        <label>2</label>
    </ligand>
</feature>
<dbReference type="RefSeq" id="WP_241053820.1">
    <property type="nucleotide sequence ID" value="NZ_JAKZBV010000001.1"/>
</dbReference>
<dbReference type="PANTHER" id="PTHR43096">
    <property type="entry name" value="DNAJ HOMOLOG 1, MITOCHONDRIAL-RELATED"/>
    <property type="match status" value="1"/>
</dbReference>
<protein>
    <recommendedName>
        <fullName evidence="9">Chaperone protein DnaJ</fullName>
    </recommendedName>
</protein>
<name>A0ABS9U0Z7_9MICC</name>
<dbReference type="Gene3D" id="2.10.230.10">
    <property type="entry name" value="Heat shock protein DnaJ, cysteine-rich domain"/>
    <property type="match status" value="1"/>
</dbReference>
<dbReference type="Gene3D" id="1.10.287.110">
    <property type="entry name" value="DnaJ domain"/>
    <property type="match status" value="1"/>
</dbReference>
<feature type="binding site" evidence="9">
    <location>
        <position position="141"/>
    </location>
    <ligand>
        <name>Zn(2+)</name>
        <dbReference type="ChEBI" id="CHEBI:29105"/>
        <label>1</label>
    </ligand>
</feature>
<dbReference type="InterPro" id="IPR036410">
    <property type="entry name" value="HSP_DnaJ_Cys-rich_dom_sf"/>
</dbReference>
<comment type="domain">
    <text evidence="9">The J domain is necessary and sufficient to stimulate DnaK ATPase activity. Zinc center 1 plays an important role in the autonomous, DnaK-independent chaperone activity of DnaJ. Zinc center 2 is essential for interaction with DnaK and for DnaJ activity.</text>
</comment>
<evidence type="ECO:0000256" key="6">
    <source>
        <dbReference type="ARBA" id="ARBA00022833"/>
    </source>
</evidence>
<comment type="function">
    <text evidence="9">Participates actively in the response to hyperosmotic and heat shock by preventing the aggregation of stress-denatured proteins and by disaggregating proteins, also in an autonomous, DnaK-independent fashion. Unfolded proteins bind initially to DnaJ; upon interaction with the DnaJ-bound protein, DnaK hydrolyzes its bound ATP, resulting in the formation of a stable complex. GrpE releases ADP from DnaK; ATP binding to DnaK triggers the release of the substrate protein, thus completing the reaction cycle. Several rounds of ATP-dependent interactions between DnaJ, DnaK and GrpE are required for fully efficient folding. Also involved, together with DnaK and GrpE, in the DNA replication of plasmids through activation of initiation proteins.</text>
</comment>
<evidence type="ECO:0000256" key="10">
    <source>
        <dbReference type="PROSITE-ProRule" id="PRU00546"/>
    </source>
</evidence>
<keyword evidence="3 9" id="KW-0479">Metal-binding</keyword>
<dbReference type="PRINTS" id="PR00625">
    <property type="entry name" value="JDOMAIN"/>
</dbReference>
<feature type="domain" description="CR-type" evidence="12">
    <location>
        <begin position="128"/>
        <end position="210"/>
    </location>
</feature>
<dbReference type="PROSITE" id="PS51188">
    <property type="entry name" value="ZF_CR"/>
    <property type="match status" value="1"/>
</dbReference>
<dbReference type="Proteomes" id="UP001202922">
    <property type="component" value="Unassembled WGS sequence"/>
</dbReference>
<dbReference type="InterPro" id="IPR018253">
    <property type="entry name" value="DnaJ_domain_CS"/>
</dbReference>
<keyword evidence="2 9" id="KW-0235">DNA replication</keyword>
<dbReference type="InterPro" id="IPR036869">
    <property type="entry name" value="J_dom_sf"/>
</dbReference>
<dbReference type="PROSITE" id="PS50076">
    <property type="entry name" value="DNAJ_2"/>
    <property type="match status" value="1"/>
</dbReference>
<dbReference type="Pfam" id="PF00226">
    <property type="entry name" value="DnaJ"/>
    <property type="match status" value="1"/>
</dbReference>
<dbReference type="SUPFAM" id="SSF57938">
    <property type="entry name" value="DnaJ/Hsp40 cysteine-rich domain"/>
    <property type="match status" value="1"/>
</dbReference>
<dbReference type="EMBL" id="JAKZBV010000001">
    <property type="protein sequence ID" value="MCH6470315.1"/>
    <property type="molecule type" value="Genomic_DNA"/>
</dbReference>
<dbReference type="NCBIfam" id="NF010871">
    <property type="entry name" value="PRK14278.1"/>
    <property type="match status" value="1"/>
</dbReference>
<keyword evidence="4 9" id="KW-0677">Repeat</keyword>
<proteinExistence type="inferred from homology"/>
<keyword evidence="7 9" id="KW-0346">Stress response</keyword>
<evidence type="ECO:0000256" key="5">
    <source>
        <dbReference type="ARBA" id="ARBA00022771"/>
    </source>
</evidence>
<dbReference type="CDD" id="cd10747">
    <property type="entry name" value="DnaJ_C"/>
    <property type="match status" value="1"/>
</dbReference>
<feature type="binding site" evidence="9">
    <location>
        <position position="201"/>
    </location>
    <ligand>
        <name>Zn(2+)</name>
        <dbReference type="ChEBI" id="CHEBI:29105"/>
        <label>1</label>
    </ligand>
</feature>
<evidence type="ECO:0000313" key="14">
    <source>
        <dbReference type="Proteomes" id="UP001202922"/>
    </source>
</evidence>
<comment type="similarity">
    <text evidence="9">Belongs to the DnaJ family.</text>
</comment>
<evidence type="ECO:0000256" key="1">
    <source>
        <dbReference type="ARBA" id="ARBA00022490"/>
    </source>
</evidence>
<dbReference type="SMART" id="SM00271">
    <property type="entry name" value="DnaJ"/>
    <property type="match status" value="1"/>
</dbReference>
<feature type="domain" description="J" evidence="11">
    <location>
        <begin position="3"/>
        <end position="67"/>
    </location>
</feature>
<dbReference type="InterPro" id="IPR001623">
    <property type="entry name" value="DnaJ_domain"/>
</dbReference>
<feature type="binding site" evidence="9">
    <location>
        <position position="144"/>
    </location>
    <ligand>
        <name>Zn(2+)</name>
        <dbReference type="ChEBI" id="CHEBI:29105"/>
        <label>1</label>
    </ligand>
</feature>
<sequence length="376" mass="39787">MSSHYETLGVSPDASGEEIKKAYRKLARQFHPDVNPGEEASERFKAVTHAYEVLSDPEKRRVYDATGNENGTDNGFSGAYNGAGFAFQDIFETFFGGGGAQTGPASRVRRGQDALIAVRIELKDAVFGVNKKIEVDTAVLCTRCEGSCCEPGTQPVRCSVCHGSGHVQRAVRSILGQVMTTATCPSCGGFGTEIPSPCNECGGEGRVRSRRSLTVKIPAGVSTGTRIQLAGQGEAGTAGGPTGDLYVEIRVATHTTFSRDGDNLHATLSVPMTAAALGTELTLETFDGEQTITLHPGTQSGDVITLQHLGVARLRGAGRGDLLVHVNVEVPTKLDAEQEELLRQLAKLRGEHVAEGKLVGTGGGMFAKLRDKFGNL</sequence>
<evidence type="ECO:0000256" key="2">
    <source>
        <dbReference type="ARBA" id="ARBA00022705"/>
    </source>
</evidence>
<dbReference type="InterPro" id="IPR012724">
    <property type="entry name" value="DnaJ"/>
</dbReference>
<dbReference type="Gene3D" id="2.60.260.20">
    <property type="entry name" value="Urease metallochaperone UreE, N-terminal domain"/>
    <property type="match status" value="2"/>
</dbReference>
<evidence type="ECO:0000313" key="13">
    <source>
        <dbReference type="EMBL" id="MCH6470315.1"/>
    </source>
</evidence>
<keyword evidence="1 9" id="KW-0963">Cytoplasm</keyword>
<evidence type="ECO:0000256" key="4">
    <source>
        <dbReference type="ARBA" id="ARBA00022737"/>
    </source>
</evidence>
<dbReference type="InterPro" id="IPR001305">
    <property type="entry name" value="HSP_DnaJ_Cys-rich_dom"/>
</dbReference>
<dbReference type="NCBIfam" id="TIGR02349">
    <property type="entry name" value="DnaJ_bact"/>
    <property type="match status" value="1"/>
</dbReference>
<comment type="cofactor">
    <cofactor evidence="9">
        <name>Zn(2+)</name>
        <dbReference type="ChEBI" id="CHEBI:29105"/>
    </cofactor>
    <text evidence="9">Binds 2 Zn(2+) ions per monomer.</text>
</comment>
<evidence type="ECO:0000256" key="9">
    <source>
        <dbReference type="HAMAP-Rule" id="MF_01152"/>
    </source>
</evidence>
<evidence type="ECO:0000256" key="8">
    <source>
        <dbReference type="ARBA" id="ARBA00023186"/>
    </source>
</evidence>
<comment type="subcellular location">
    <subcellularLocation>
        <location evidence="9">Cytoplasm</location>
    </subcellularLocation>
</comment>
<accession>A0ABS9U0Z7</accession>
<dbReference type="Pfam" id="PF00684">
    <property type="entry name" value="DnaJ_CXXCXGXG"/>
    <property type="match status" value="1"/>
</dbReference>
<evidence type="ECO:0000256" key="3">
    <source>
        <dbReference type="ARBA" id="ARBA00022723"/>
    </source>
</evidence>
<dbReference type="InterPro" id="IPR008971">
    <property type="entry name" value="HSP40/DnaJ_pept-bd"/>
</dbReference>
<keyword evidence="14" id="KW-1185">Reference proteome</keyword>
<dbReference type="NCBIfam" id="NF008035">
    <property type="entry name" value="PRK10767.1"/>
    <property type="match status" value="1"/>
</dbReference>
<dbReference type="SUPFAM" id="SSF49493">
    <property type="entry name" value="HSP40/DnaJ peptide-binding domain"/>
    <property type="match status" value="2"/>
</dbReference>
<dbReference type="PANTHER" id="PTHR43096:SF48">
    <property type="entry name" value="CHAPERONE PROTEIN DNAJ"/>
    <property type="match status" value="1"/>
</dbReference>
<feature type="zinc finger region" description="CR-type" evidence="10">
    <location>
        <begin position="128"/>
        <end position="210"/>
    </location>
</feature>
<organism evidence="13 14">
    <name type="scientific">Sinomonas terrae</name>
    <dbReference type="NCBI Taxonomy" id="2908838"/>
    <lineage>
        <taxon>Bacteria</taxon>
        <taxon>Bacillati</taxon>
        <taxon>Actinomycetota</taxon>
        <taxon>Actinomycetes</taxon>
        <taxon>Micrococcales</taxon>
        <taxon>Micrococcaceae</taxon>
        <taxon>Sinomonas</taxon>
    </lineage>
</organism>
<evidence type="ECO:0000259" key="12">
    <source>
        <dbReference type="PROSITE" id="PS51188"/>
    </source>
</evidence>
<feature type="binding site" evidence="9">
    <location>
        <position position="198"/>
    </location>
    <ligand>
        <name>Zn(2+)</name>
        <dbReference type="ChEBI" id="CHEBI:29105"/>
        <label>1</label>
    </ligand>
</feature>
<dbReference type="CDD" id="cd06257">
    <property type="entry name" value="DnaJ"/>
    <property type="match status" value="1"/>
</dbReference>
<comment type="caution">
    <text evidence="9">Lacks conserved residue(s) required for the propagation of feature annotation.</text>
</comment>
<dbReference type="InterPro" id="IPR002939">
    <property type="entry name" value="DnaJ_C"/>
</dbReference>
<evidence type="ECO:0000259" key="11">
    <source>
        <dbReference type="PROSITE" id="PS50076"/>
    </source>
</evidence>
<dbReference type="SUPFAM" id="SSF46565">
    <property type="entry name" value="Chaperone J-domain"/>
    <property type="match status" value="1"/>
</dbReference>
<dbReference type="CDD" id="cd10719">
    <property type="entry name" value="DnaJ_zf"/>
    <property type="match status" value="1"/>
</dbReference>
<evidence type="ECO:0000256" key="7">
    <source>
        <dbReference type="ARBA" id="ARBA00023016"/>
    </source>
</evidence>
<gene>
    <name evidence="9 13" type="primary">dnaJ</name>
    <name evidence="13" type="ORF">L0M17_10050</name>
</gene>
<dbReference type="HAMAP" id="MF_01152">
    <property type="entry name" value="DnaJ"/>
    <property type="match status" value="1"/>
</dbReference>
<feature type="binding site" evidence="9">
    <location>
        <position position="158"/>
    </location>
    <ligand>
        <name>Zn(2+)</name>
        <dbReference type="ChEBI" id="CHEBI:29105"/>
        <label>2</label>
    </ligand>
</feature>
<feature type="binding site" evidence="9">
    <location>
        <position position="187"/>
    </location>
    <ligand>
        <name>Zn(2+)</name>
        <dbReference type="ChEBI" id="CHEBI:29105"/>
        <label>2</label>
    </ligand>
</feature>
<dbReference type="PROSITE" id="PS00636">
    <property type="entry name" value="DNAJ_1"/>
    <property type="match status" value="1"/>
</dbReference>
<comment type="caution">
    <text evidence="13">The sequence shown here is derived from an EMBL/GenBank/DDBJ whole genome shotgun (WGS) entry which is preliminary data.</text>
</comment>
<comment type="subunit">
    <text evidence="9">Homodimer.</text>
</comment>
<keyword evidence="8 9" id="KW-0143">Chaperone</keyword>
<dbReference type="Pfam" id="PF01556">
    <property type="entry name" value="DnaJ_C"/>
    <property type="match status" value="1"/>
</dbReference>
<keyword evidence="6 9" id="KW-0862">Zinc</keyword>